<evidence type="ECO:0000256" key="1">
    <source>
        <dbReference type="SAM" id="MobiDB-lite"/>
    </source>
</evidence>
<sequence>MKTTADGNSSQEKERARTPRDHNALKTRLARSPTTHHNGHAYSSRPEPFKCKCVATRVTRKAVSYVKCGVKIEVEQHKETAFSVVTDGSNTYMSSKNGDTPEFEARVSYLVKNHTLSNKYGKPSIFKSNRQIKIAPLSLTEDLERRAKEILVPNSPLVSLDKVDPSEEGNLTARMALFFFTAFVNMGTSD</sequence>
<reference evidence="2 3" key="1">
    <citation type="submission" date="2018-03" db="EMBL/GenBank/DDBJ databases">
        <title>Draft genome sequence of Rohu Carp (Labeo rohita).</title>
        <authorList>
            <person name="Das P."/>
            <person name="Kushwaha B."/>
            <person name="Joshi C.G."/>
            <person name="Kumar D."/>
            <person name="Nagpure N.S."/>
            <person name="Sahoo L."/>
            <person name="Das S.P."/>
            <person name="Bit A."/>
            <person name="Patnaik S."/>
            <person name="Meher P.K."/>
            <person name="Jayasankar P."/>
            <person name="Koringa P.G."/>
            <person name="Patel N.V."/>
            <person name="Hinsu A.T."/>
            <person name="Kumar R."/>
            <person name="Pandey M."/>
            <person name="Agarwal S."/>
            <person name="Srivastava S."/>
            <person name="Singh M."/>
            <person name="Iquebal M.A."/>
            <person name="Jaiswal S."/>
            <person name="Angadi U.B."/>
            <person name="Kumar N."/>
            <person name="Raza M."/>
            <person name="Shah T.M."/>
            <person name="Rai A."/>
            <person name="Jena J.K."/>
        </authorList>
    </citation>
    <scope>NUCLEOTIDE SEQUENCE [LARGE SCALE GENOMIC DNA]</scope>
    <source>
        <strain evidence="2">DASCIFA01</strain>
        <tissue evidence="2">Testis</tissue>
    </source>
</reference>
<gene>
    <name evidence="2" type="ORF">ROHU_008979</name>
</gene>
<feature type="compositionally biased region" description="Polar residues" evidence="1">
    <location>
        <begin position="1"/>
        <end position="10"/>
    </location>
</feature>
<keyword evidence="3" id="KW-1185">Reference proteome</keyword>
<organism evidence="2 3">
    <name type="scientific">Labeo rohita</name>
    <name type="common">Indian major carp</name>
    <name type="synonym">Cyprinus rohita</name>
    <dbReference type="NCBI Taxonomy" id="84645"/>
    <lineage>
        <taxon>Eukaryota</taxon>
        <taxon>Metazoa</taxon>
        <taxon>Chordata</taxon>
        <taxon>Craniata</taxon>
        <taxon>Vertebrata</taxon>
        <taxon>Euteleostomi</taxon>
        <taxon>Actinopterygii</taxon>
        <taxon>Neopterygii</taxon>
        <taxon>Teleostei</taxon>
        <taxon>Ostariophysi</taxon>
        <taxon>Cypriniformes</taxon>
        <taxon>Cyprinidae</taxon>
        <taxon>Labeoninae</taxon>
        <taxon>Labeonini</taxon>
        <taxon>Labeo</taxon>
    </lineage>
</organism>
<dbReference type="Proteomes" id="UP000290572">
    <property type="component" value="Unassembled WGS sequence"/>
</dbReference>
<accession>A0A498MAX2</accession>
<feature type="compositionally biased region" description="Basic and acidic residues" evidence="1">
    <location>
        <begin position="11"/>
        <end position="24"/>
    </location>
</feature>
<evidence type="ECO:0000313" key="3">
    <source>
        <dbReference type="Proteomes" id="UP000290572"/>
    </source>
</evidence>
<dbReference type="AlphaFoldDB" id="A0A498MAX2"/>
<protein>
    <submittedName>
        <fullName evidence="2">Uncharacterized protein</fullName>
    </submittedName>
</protein>
<dbReference type="EMBL" id="QBIY01012892">
    <property type="protein sequence ID" value="RXN14645.1"/>
    <property type="molecule type" value="Genomic_DNA"/>
</dbReference>
<feature type="region of interest" description="Disordered" evidence="1">
    <location>
        <begin position="1"/>
        <end position="46"/>
    </location>
</feature>
<evidence type="ECO:0000313" key="2">
    <source>
        <dbReference type="EMBL" id="RXN14645.1"/>
    </source>
</evidence>
<name>A0A498MAX2_LABRO</name>
<comment type="caution">
    <text evidence="2">The sequence shown here is derived from an EMBL/GenBank/DDBJ whole genome shotgun (WGS) entry which is preliminary data.</text>
</comment>
<proteinExistence type="predicted"/>